<evidence type="ECO:0000313" key="2">
    <source>
        <dbReference type="Proteomes" id="UP000326994"/>
    </source>
</evidence>
<proteinExistence type="predicted"/>
<evidence type="ECO:0000313" key="1">
    <source>
        <dbReference type="EMBL" id="GEQ85366.1"/>
    </source>
</evidence>
<keyword evidence="2" id="KW-1185">Reference proteome</keyword>
<accession>A0A5J4FYX7</accession>
<dbReference type="EMBL" id="BKCF01000001">
    <property type="protein sequence ID" value="GEQ85366.1"/>
    <property type="molecule type" value="Genomic_DNA"/>
</dbReference>
<gene>
    <name evidence="1" type="ORF">ULMS_08740</name>
</gene>
<comment type="caution">
    <text evidence="1">The sequence shown here is derived from an EMBL/GenBank/DDBJ whole genome shotgun (WGS) entry which is preliminary data.</text>
</comment>
<dbReference type="Proteomes" id="UP000326994">
    <property type="component" value="Unassembled WGS sequence"/>
</dbReference>
<sequence length="59" mass="6404">MPSKKNKMTTTGKNEIEISAANIPAIIPKRYAIDTRKMVELINFKKGALIDAAINEGGS</sequence>
<name>A0A5J4FYX7_9FLAO</name>
<protein>
    <submittedName>
        <fullName evidence="1">Uncharacterized protein</fullName>
    </submittedName>
</protein>
<dbReference type="AlphaFoldDB" id="A0A5J4FYX7"/>
<organism evidence="1 2">
    <name type="scientific">Patiriisocius marinistellae</name>
    <dbReference type="NCBI Taxonomy" id="2494560"/>
    <lineage>
        <taxon>Bacteria</taxon>
        <taxon>Pseudomonadati</taxon>
        <taxon>Bacteroidota</taxon>
        <taxon>Flavobacteriia</taxon>
        <taxon>Flavobacteriales</taxon>
        <taxon>Flavobacteriaceae</taxon>
        <taxon>Patiriisocius</taxon>
    </lineage>
</organism>
<reference evidence="1 2" key="1">
    <citation type="submission" date="2019-08" db="EMBL/GenBank/DDBJ databases">
        <title>Ulvibacter marinistellae sp. nov., isolated from a starfish, Patiria pectinifera.</title>
        <authorList>
            <person name="Kawano K."/>
            <person name="Ushijima N."/>
            <person name="Kihara M."/>
            <person name="Itoh H."/>
        </authorList>
    </citation>
    <scope>NUCLEOTIDE SEQUENCE [LARGE SCALE GENOMIC DNA]</scope>
    <source>
        <strain evidence="1 2">KK4</strain>
    </source>
</reference>